<dbReference type="AlphaFoldDB" id="A0A4Y2F3J8"/>
<reference evidence="3 4" key="1">
    <citation type="journal article" date="2019" name="Sci. Rep.">
        <title>Orb-weaving spider Araneus ventricosus genome elucidates the spidroin gene catalogue.</title>
        <authorList>
            <person name="Kono N."/>
            <person name="Nakamura H."/>
            <person name="Ohtoshi R."/>
            <person name="Moran D.A.P."/>
            <person name="Shinohara A."/>
            <person name="Yoshida Y."/>
            <person name="Fujiwara M."/>
            <person name="Mori M."/>
            <person name="Tomita M."/>
            <person name="Arakawa K."/>
        </authorList>
    </citation>
    <scope>NUCLEOTIDE SEQUENCE [LARGE SCALE GENOMIC DNA]</scope>
</reference>
<dbReference type="GO" id="GO:0003676">
    <property type="term" value="F:nucleic acid binding"/>
    <property type="evidence" value="ECO:0007669"/>
    <property type="project" value="InterPro"/>
</dbReference>
<keyword evidence="4" id="KW-1185">Reference proteome</keyword>
<protein>
    <recommendedName>
        <fullName evidence="2">DDE-1 domain-containing protein</fullName>
    </recommendedName>
</protein>
<organism evidence="3 4">
    <name type="scientific">Araneus ventricosus</name>
    <name type="common">Orbweaver spider</name>
    <name type="synonym">Epeira ventricosa</name>
    <dbReference type="NCBI Taxonomy" id="182803"/>
    <lineage>
        <taxon>Eukaryota</taxon>
        <taxon>Metazoa</taxon>
        <taxon>Ecdysozoa</taxon>
        <taxon>Arthropoda</taxon>
        <taxon>Chelicerata</taxon>
        <taxon>Arachnida</taxon>
        <taxon>Araneae</taxon>
        <taxon>Araneomorphae</taxon>
        <taxon>Entelegynae</taxon>
        <taxon>Araneoidea</taxon>
        <taxon>Araneidae</taxon>
        <taxon>Araneus</taxon>
    </lineage>
</organism>
<evidence type="ECO:0000259" key="2">
    <source>
        <dbReference type="Pfam" id="PF03184"/>
    </source>
</evidence>
<feature type="domain" description="DDE-1" evidence="2">
    <location>
        <begin position="1"/>
        <end position="61"/>
    </location>
</feature>
<proteinExistence type="predicted"/>
<dbReference type="InterPro" id="IPR004875">
    <property type="entry name" value="DDE_SF_endonuclease_dom"/>
</dbReference>
<accession>A0A4Y2F3J8</accession>
<dbReference type="Pfam" id="PF03184">
    <property type="entry name" value="DDE_1"/>
    <property type="match status" value="1"/>
</dbReference>
<gene>
    <name evidence="3" type="ORF">AVEN_78082_1</name>
</gene>
<comment type="caution">
    <text evidence="3">The sequence shown here is derived from an EMBL/GenBank/DDBJ whole genome shotgun (WGS) entry which is preliminary data.</text>
</comment>
<feature type="region of interest" description="Disordered" evidence="1">
    <location>
        <begin position="113"/>
        <end position="147"/>
    </location>
</feature>
<evidence type="ECO:0000256" key="1">
    <source>
        <dbReference type="SAM" id="MobiDB-lite"/>
    </source>
</evidence>
<dbReference type="EMBL" id="BGPR01000800">
    <property type="protein sequence ID" value="GBM35983.1"/>
    <property type="molecule type" value="Genomic_DNA"/>
</dbReference>
<evidence type="ECO:0000313" key="3">
    <source>
        <dbReference type="EMBL" id="GBM35983.1"/>
    </source>
</evidence>
<evidence type="ECO:0000313" key="4">
    <source>
        <dbReference type="Proteomes" id="UP000499080"/>
    </source>
</evidence>
<sequence length="147" mass="17011">MDKSVIRNLKTIYSKNLLLKLVQEGYDDLRSFWKNLSVLNAICYVDAAWKLVKSSTVKKSWRAILLDKENEILTDDDGSAHLQRKILEDLRKLDCSENVDDEEVEQWINEDSTLESCGSEETRNFEECPESDEENLVIHQKLSQGDT</sequence>
<name>A0A4Y2F3J8_ARAVE</name>
<dbReference type="Proteomes" id="UP000499080">
    <property type="component" value="Unassembled WGS sequence"/>
</dbReference>